<dbReference type="OrthoDB" id="284891at2"/>
<gene>
    <name evidence="2" type="ORF">Poly21_00980</name>
</gene>
<evidence type="ECO:0000256" key="1">
    <source>
        <dbReference type="SAM" id="Phobius"/>
    </source>
</evidence>
<name>A0A5C6C358_9BACT</name>
<comment type="caution">
    <text evidence="2">The sequence shown here is derived from an EMBL/GenBank/DDBJ whole genome shotgun (WGS) entry which is preliminary data.</text>
</comment>
<keyword evidence="1" id="KW-0472">Membrane</keyword>
<accession>A0A5C6C358</accession>
<evidence type="ECO:0000313" key="2">
    <source>
        <dbReference type="EMBL" id="TWU17946.1"/>
    </source>
</evidence>
<sequence>MPQFVALYVLPALAIVTYFLQLWSGFAIAGISGNNMLVDRRTKPGPYWFIMALQTVIFFAIAIVTTLNK</sequence>
<evidence type="ECO:0000313" key="3">
    <source>
        <dbReference type="Proteomes" id="UP000319908"/>
    </source>
</evidence>
<evidence type="ECO:0008006" key="4">
    <source>
        <dbReference type="Google" id="ProtNLM"/>
    </source>
</evidence>
<organism evidence="2 3">
    <name type="scientific">Allorhodopirellula heiligendammensis</name>
    <dbReference type="NCBI Taxonomy" id="2714739"/>
    <lineage>
        <taxon>Bacteria</taxon>
        <taxon>Pseudomonadati</taxon>
        <taxon>Planctomycetota</taxon>
        <taxon>Planctomycetia</taxon>
        <taxon>Pirellulales</taxon>
        <taxon>Pirellulaceae</taxon>
        <taxon>Allorhodopirellula</taxon>
    </lineage>
</organism>
<keyword evidence="1" id="KW-0812">Transmembrane</keyword>
<keyword evidence="3" id="KW-1185">Reference proteome</keyword>
<protein>
    <recommendedName>
        <fullName evidence="4">HIG1 domain-containing protein</fullName>
    </recommendedName>
</protein>
<dbReference type="RefSeq" id="WP_146404914.1">
    <property type="nucleotide sequence ID" value="NZ_SJPU01000001.1"/>
</dbReference>
<keyword evidence="1" id="KW-1133">Transmembrane helix</keyword>
<dbReference type="Proteomes" id="UP000319908">
    <property type="component" value="Unassembled WGS sequence"/>
</dbReference>
<proteinExistence type="predicted"/>
<feature type="transmembrane region" description="Helical" evidence="1">
    <location>
        <begin position="6"/>
        <end position="26"/>
    </location>
</feature>
<dbReference type="EMBL" id="SJPU01000001">
    <property type="protein sequence ID" value="TWU17946.1"/>
    <property type="molecule type" value="Genomic_DNA"/>
</dbReference>
<reference evidence="2 3" key="1">
    <citation type="journal article" date="2020" name="Antonie Van Leeuwenhoek">
        <title>Rhodopirellula heiligendammensis sp. nov., Rhodopirellula pilleata sp. nov., and Rhodopirellula solitaria sp. nov. isolated from natural or artificial marine surfaces in Northern Germany and California, USA, and emended description of the genus Rhodopirellula.</title>
        <authorList>
            <person name="Kallscheuer N."/>
            <person name="Wiegand S."/>
            <person name="Jogler M."/>
            <person name="Boedeker C."/>
            <person name="Peeters S.H."/>
            <person name="Rast P."/>
            <person name="Heuer A."/>
            <person name="Jetten M.S.M."/>
            <person name="Rohde M."/>
            <person name="Jogler C."/>
        </authorList>
    </citation>
    <scope>NUCLEOTIDE SEQUENCE [LARGE SCALE GENOMIC DNA]</scope>
    <source>
        <strain evidence="2 3">Poly21</strain>
    </source>
</reference>
<dbReference type="AlphaFoldDB" id="A0A5C6C358"/>
<feature type="transmembrane region" description="Helical" evidence="1">
    <location>
        <begin position="47"/>
        <end position="67"/>
    </location>
</feature>